<organism evidence="1 2">
    <name type="scientific">Actinobacillus minor NM305</name>
    <dbReference type="NCBI Taxonomy" id="637911"/>
    <lineage>
        <taxon>Bacteria</taxon>
        <taxon>Pseudomonadati</taxon>
        <taxon>Pseudomonadota</taxon>
        <taxon>Gammaproteobacteria</taxon>
        <taxon>Pasteurellales</taxon>
        <taxon>Pasteurellaceae</taxon>
        <taxon>Actinobacillus</taxon>
    </lineage>
</organism>
<comment type="caution">
    <text evidence="1">The sequence shown here is derived from an EMBL/GenBank/DDBJ whole genome shotgun (WGS) entry which is preliminary data.</text>
</comment>
<protein>
    <submittedName>
        <fullName evidence="1">Uncharacterized protein</fullName>
    </submittedName>
</protein>
<reference evidence="1 2" key="1">
    <citation type="journal article" date="2010" name="Vet. Microbiol.">
        <title>Production of haemolysins by strains of the Actinobacillus minor/porcitonsillarum complex.</title>
        <authorList>
            <person name="Arya G."/>
            <person name="Niven D.F."/>
        </authorList>
    </citation>
    <scope>NUCLEOTIDE SEQUENCE [LARGE SCALE GENOMIC DNA]</scope>
    <source>
        <strain evidence="1 2">NM305</strain>
    </source>
</reference>
<dbReference type="RefSeq" id="WP_005822318.1">
    <property type="nucleotide sequence ID" value="NZ_ACQL01000031.1"/>
</dbReference>
<dbReference type="eggNOG" id="ENOG5031M5B">
    <property type="taxonomic scope" value="Bacteria"/>
</dbReference>
<gene>
    <name evidence="1" type="ORF">AM305_04933</name>
</gene>
<evidence type="ECO:0000313" key="2">
    <source>
        <dbReference type="Proteomes" id="UP000005532"/>
    </source>
</evidence>
<name>C5RZ64_9PAST</name>
<sequence>MRVLTEEEQQRFNELSELFSLLNKKDDEELTTEELSKQIETLNELWDFFCKTGYNIEIFLQCKSLNENPIFKIFKFSIESLKNSLELLENQNNITGDFFIKTWGKLTNEQRKEVLQEIIRSKNKPTSKNLPDLGDMDLSIVPYIIMLVSEENFKRTKQALTLLELSSKHLADVLLNIPTIVAKQNRAKRNNKPNPNIEKAREAAKKIWEKEKSKALLDTAYQIKSELNLKVASTSIQEWIRDLNPNKKKTKSKE</sequence>
<proteinExistence type="predicted"/>
<dbReference type="EMBL" id="ACQL01000031">
    <property type="protein sequence ID" value="EER48087.1"/>
    <property type="molecule type" value="Genomic_DNA"/>
</dbReference>
<dbReference type="Proteomes" id="UP000005532">
    <property type="component" value="Unassembled WGS sequence"/>
</dbReference>
<evidence type="ECO:0000313" key="1">
    <source>
        <dbReference type="EMBL" id="EER48087.1"/>
    </source>
</evidence>
<accession>C5RZ64</accession>
<dbReference type="AlphaFoldDB" id="C5RZ64"/>